<dbReference type="EMBL" id="MNAD01000835">
    <property type="protein sequence ID" value="OJT09994.1"/>
    <property type="molecule type" value="Genomic_DNA"/>
</dbReference>
<comment type="caution">
    <text evidence="3">The sequence shown here is derived from an EMBL/GenBank/DDBJ whole genome shotgun (WGS) entry which is preliminary data.</text>
</comment>
<proteinExistence type="predicted"/>
<gene>
    <name evidence="3" type="ORF">TRAPUB_13522</name>
</gene>
<dbReference type="Proteomes" id="UP000184267">
    <property type="component" value="Unassembled WGS sequence"/>
</dbReference>
<evidence type="ECO:0000259" key="2">
    <source>
        <dbReference type="Pfam" id="PF26640"/>
    </source>
</evidence>
<dbReference type="STRING" id="154538.A0A1M2VQV7"/>
<evidence type="ECO:0000313" key="3">
    <source>
        <dbReference type="EMBL" id="OJT09994.1"/>
    </source>
</evidence>
<organism evidence="3 4">
    <name type="scientific">Trametes pubescens</name>
    <name type="common">White-rot fungus</name>
    <dbReference type="NCBI Taxonomy" id="154538"/>
    <lineage>
        <taxon>Eukaryota</taxon>
        <taxon>Fungi</taxon>
        <taxon>Dikarya</taxon>
        <taxon>Basidiomycota</taxon>
        <taxon>Agaricomycotina</taxon>
        <taxon>Agaricomycetes</taxon>
        <taxon>Polyporales</taxon>
        <taxon>Polyporaceae</taxon>
        <taxon>Trametes</taxon>
    </lineage>
</organism>
<dbReference type="PANTHER" id="PTHR10622">
    <property type="entry name" value="HET DOMAIN-CONTAINING PROTEIN"/>
    <property type="match status" value="1"/>
</dbReference>
<protein>
    <submittedName>
        <fullName evidence="3">Vegetative incompatibility protein HET-E-1</fullName>
    </submittedName>
</protein>
<reference evidence="3 4" key="1">
    <citation type="submission" date="2016-10" db="EMBL/GenBank/DDBJ databases">
        <title>Genome sequence of the basidiomycete white-rot fungus Trametes pubescens.</title>
        <authorList>
            <person name="Makela M.R."/>
            <person name="Granchi Z."/>
            <person name="Peng M."/>
            <person name="De Vries R.P."/>
            <person name="Grigoriev I."/>
            <person name="Riley R."/>
            <person name="Hilden K."/>
        </authorList>
    </citation>
    <scope>NUCLEOTIDE SEQUENCE [LARGE SCALE GENOMIC DNA]</scope>
    <source>
        <strain evidence="3 4">FBCC735</strain>
    </source>
</reference>
<feature type="domain" description="Heterokaryon incompatibility" evidence="1">
    <location>
        <begin position="23"/>
        <end position="139"/>
    </location>
</feature>
<sequence length="701" mass="78552">MPRFLHTYTGEFHWVADPSKVLYAILSHTWQPEELGGEQSYASIVELQTRVGHTTNTHFLYVDRSSNTNADSRGTIFFSDGLSDKIKNACRVAREAGYQLIWIDSGCIDKSSSAELAEAINSMFELYRLADVCYVYLADVPDGDDPRGMNSQFQRSRWHTRGWTLQEFIAPKNVVFLTKTWTFLGTKTGLASTLEQVTRVDADILLGRAPVDSASVARRMSWAATRETTRVEDEAYSLLGIFGVHLSPIYGEGRNAFLRLQEEILKCIPDQTIFAWGNAHMEMGPRYSPYIVDPMSVSLEWASTASSDPIHWHSLLASSARPFRHAHSAVPLPPSDFAERLHLSNSGVQMPPLRCVFTPQGVGLTLLTISCAKGSPFSRIARDLDRPMLGRRGGGGGRTCQHTQGVIEYLALLQCEATSSAGRLVIALALLRPTSKVEQNMGLHVATRPCDCDGLMSCRLVYILPAALDTVQRHLVPTELNLRRTLPPSATWLEQTSGDAYWIRIRLWPDFCTKFCVAPWCEERLGALGFAFTPLQVQAGRKDPLQSQTRIILTSSLTSRQSAQAQGTAKAIEITLSFTQNLSRMRPMQDTICRFFIKNSFCDTLQSRKLRSSPEVKFVTDYVPLTLRERAIHEAIFVVFEDLDVIDSEEQYQDQGRNRRLLRLSLECPLHSLYSTGSQPSVIDIPCLWISIELSDVIQSM</sequence>
<dbReference type="OMA" id="DSEEQYQ"/>
<name>A0A1M2VQV7_TRAPU</name>
<accession>A0A1M2VQV7</accession>
<feature type="domain" description="DUF8212" evidence="2">
    <location>
        <begin position="255"/>
        <end position="437"/>
    </location>
</feature>
<evidence type="ECO:0000313" key="4">
    <source>
        <dbReference type="Proteomes" id="UP000184267"/>
    </source>
</evidence>
<dbReference type="AlphaFoldDB" id="A0A1M2VQV7"/>
<dbReference type="InterPro" id="IPR058525">
    <property type="entry name" value="DUF8212"/>
</dbReference>
<dbReference type="InterPro" id="IPR010730">
    <property type="entry name" value="HET"/>
</dbReference>
<dbReference type="OrthoDB" id="10327972at2759"/>
<dbReference type="Pfam" id="PF26640">
    <property type="entry name" value="DUF8212"/>
    <property type="match status" value="1"/>
</dbReference>
<keyword evidence="4" id="KW-1185">Reference proteome</keyword>
<dbReference type="PANTHER" id="PTHR10622:SF10">
    <property type="entry name" value="HET DOMAIN-CONTAINING PROTEIN"/>
    <property type="match status" value="1"/>
</dbReference>
<dbReference type="Pfam" id="PF06985">
    <property type="entry name" value="HET"/>
    <property type="match status" value="1"/>
</dbReference>
<evidence type="ECO:0000259" key="1">
    <source>
        <dbReference type="Pfam" id="PF06985"/>
    </source>
</evidence>